<dbReference type="Proteomes" id="UP000289996">
    <property type="component" value="Unassembled WGS sequence"/>
</dbReference>
<dbReference type="AlphaFoldDB" id="A0A660E189"/>
<dbReference type="InterPro" id="IPR046257">
    <property type="entry name" value="DUF6290"/>
</dbReference>
<accession>A0A660E189</accession>
<gene>
    <name evidence="1" type="ORF">MUDAN_MDHGFNIF_02611</name>
</gene>
<protein>
    <submittedName>
        <fullName evidence="1">Antitoxin [Lactobacillus lindneri]</fullName>
    </submittedName>
</protein>
<dbReference type="EMBL" id="UYIG01000057">
    <property type="protein sequence ID" value="VDG27787.1"/>
    <property type="molecule type" value="Genomic_DNA"/>
</dbReference>
<dbReference type="OrthoDB" id="1691100at2"/>
<sequence>MATITVRVNDDEKAWLQYMAEFYGISLSALLVKYSIKDLEDEYDRQTAQVAHKKWLDDNQRTVSMGEIMREFSSGDD</sequence>
<name>A0A660E189_9LACO</name>
<proteinExistence type="predicted"/>
<evidence type="ECO:0000313" key="2">
    <source>
        <dbReference type="Proteomes" id="UP000289996"/>
    </source>
</evidence>
<organism evidence="1 2">
    <name type="scientific">Lactiplantibacillus mudanjiangensis</name>
    <dbReference type="NCBI Taxonomy" id="1296538"/>
    <lineage>
        <taxon>Bacteria</taxon>
        <taxon>Bacillati</taxon>
        <taxon>Bacillota</taxon>
        <taxon>Bacilli</taxon>
        <taxon>Lactobacillales</taxon>
        <taxon>Lactobacillaceae</taxon>
        <taxon>Lactiplantibacillus</taxon>
    </lineage>
</organism>
<evidence type="ECO:0000313" key="1">
    <source>
        <dbReference type="EMBL" id="VDG27787.1"/>
    </source>
</evidence>
<dbReference type="NCBIfam" id="NF046040">
    <property type="entry name" value="RelB_antitoxin"/>
    <property type="match status" value="1"/>
</dbReference>
<reference evidence="1 2" key="1">
    <citation type="submission" date="2018-11" db="EMBL/GenBank/DDBJ databases">
        <authorList>
            <person name="Wuyts S."/>
        </authorList>
    </citation>
    <scope>NUCLEOTIDE SEQUENCE [LARGE SCALE GENOMIC DNA]</scope>
    <source>
        <strain evidence="1">Lactobacillus mudanjiangensis AMBF249</strain>
    </source>
</reference>
<dbReference type="RefSeq" id="WP_130843777.1">
    <property type="nucleotide sequence ID" value="NZ_BJDY01000002.1"/>
</dbReference>
<dbReference type="Pfam" id="PF19807">
    <property type="entry name" value="DUF6290"/>
    <property type="match status" value="1"/>
</dbReference>
<keyword evidence="2" id="KW-1185">Reference proteome</keyword>